<dbReference type="RefSeq" id="WP_212608209.1">
    <property type="nucleotide sequence ID" value="NZ_CP073910.1"/>
</dbReference>
<comment type="similarity">
    <text evidence="2 5">Belongs to the DegT/DnrJ/EryC1 family.</text>
</comment>
<dbReference type="PIRSF" id="PIRSF000390">
    <property type="entry name" value="PLP_StrS"/>
    <property type="match status" value="1"/>
</dbReference>
<evidence type="ECO:0000256" key="3">
    <source>
        <dbReference type="PIRSR" id="PIRSR000390-1"/>
    </source>
</evidence>
<accession>A0A975K3V8</accession>
<dbReference type="Pfam" id="PF01041">
    <property type="entry name" value="DegT_DnrJ_EryC1"/>
    <property type="match status" value="1"/>
</dbReference>
<reference evidence="6" key="1">
    <citation type="submission" date="2021-04" db="EMBL/GenBank/DDBJ databases">
        <title>Isolation of p-tert-butylphenol degrading bacteria Sphingobium phenoxybenzoativorans Tas13 from active sludge.</title>
        <authorList>
            <person name="Li Y."/>
        </authorList>
    </citation>
    <scope>NUCLEOTIDE SEQUENCE</scope>
    <source>
        <strain evidence="6">Tas13</strain>
    </source>
</reference>
<dbReference type="GO" id="GO:0008483">
    <property type="term" value="F:transaminase activity"/>
    <property type="evidence" value="ECO:0007669"/>
    <property type="project" value="UniProtKB-KW"/>
</dbReference>
<protein>
    <submittedName>
        <fullName evidence="6">Aminotransferase class I/II-fold pyridoxal phosphate-dependent enzyme</fullName>
    </submittedName>
</protein>
<dbReference type="Gene3D" id="3.40.640.10">
    <property type="entry name" value="Type I PLP-dependent aspartate aminotransferase-like (Major domain)"/>
    <property type="match status" value="1"/>
</dbReference>
<dbReference type="EMBL" id="CP073910">
    <property type="protein sequence ID" value="QUT04379.1"/>
    <property type="molecule type" value="Genomic_DNA"/>
</dbReference>
<dbReference type="KEGG" id="spph:KFK14_15050"/>
<evidence type="ECO:0000256" key="2">
    <source>
        <dbReference type="ARBA" id="ARBA00037999"/>
    </source>
</evidence>
<evidence type="ECO:0000313" key="6">
    <source>
        <dbReference type="EMBL" id="QUT04379.1"/>
    </source>
</evidence>
<dbReference type="Proteomes" id="UP000681425">
    <property type="component" value="Chromosome"/>
</dbReference>
<dbReference type="InterPro" id="IPR000653">
    <property type="entry name" value="DegT/StrS_aminotransferase"/>
</dbReference>
<feature type="active site" description="Proton acceptor" evidence="3">
    <location>
        <position position="190"/>
    </location>
</feature>
<keyword evidence="6" id="KW-0032">Aminotransferase</keyword>
<sequence length="376" mass="40624">MTFIPVLKPRVADANIMLPHIRMIDDACCYTNHGPQERMLRTQFAAALGDRAVQEISLYSSGTAALIGAMQAWNLPAGTKCLVPAWTFIGSACAVAQAGLEPVIVDVDPESWAIDPDVIEEMATDQNIKACLIVSPFGATVPYPELSDIQERTGMQILVDGAASFDFVHKLAETRLDLPVPLMVSLHATKLVSSIEGGMVVTSNADMTRRMISWSNFGIFDDDPVTQIGTNAKLSEIHAAYGQHSLTSWPEIRQTLLTIADGYVEQITARLPDIAFAPNIREGMVSSSFNIILPKPFPQLGHQLAANGIGTRRWWKDGVHRFPAFKSYAAGPLPVTEDLAARTIGLPFYVGMTSDTVETVVAALETALADQSVSAG</sequence>
<dbReference type="InterPro" id="IPR015424">
    <property type="entry name" value="PyrdxlP-dep_Trfase"/>
</dbReference>
<evidence type="ECO:0000256" key="4">
    <source>
        <dbReference type="PIRSR" id="PIRSR000390-2"/>
    </source>
</evidence>
<evidence type="ECO:0000256" key="5">
    <source>
        <dbReference type="RuleBase" id="RU004508"/>
    </source>
</evidence>
<dbReference type="PANTHER" id="PTHR30244:SF9">
    <property type="entry name" value="PROTEIN RV3402C"/>
    <property type="match status" value="1"/>
</dbReference>
<evidence type="ECO:0000313" key="7">
    <source>
        <dbReference type="Proteomes" id="UP000681425"/>
    </source>
</evidence>
<organism evidence="6 7">
    <name type="scientific">Sphingobium phenoxybenzoativorans</name>
    <dbReference type="NCBI Taxonomy" id="1592790"/>
    <lineage>
        <taxon>Bacteria</taxon>
        <taxon>Pseudomonadati</taxon>
        <taxon>Pseudomonadota</taxon>
        <taxon>Alphaproteobacteria</taxon>
        <taxon>Sphingomonadales</taxon>
        <taxon>Sphingomonadaceae</taxon>
        <taxon>Sphingobium</taxon>
    </lineage>
</organism>
<evidence type="ECO:0000256" key="1">
    <source>
        <dbReference type="ARBA" id="ARBA00022898"/>
    </source>
</evidence>
<keyword evidence="7" id="KW-1185">Reference proteome</keyword>
<dbReference type="PANTHER" id="PTHR30244">
    <property type="entry name" value="TRANSAMINASE"/>
    <property type="match status" value="1"/>
</dbReference>
<name>A0A975K3V8_9SPHN</name>
<dbReference type="GO" id="GO:0030170">
    <property type="term" value="F:pyridoxal phosphate binding"/>
    <property type="evidence" value="ECO:0007669"/>
    <property type="project" value="TreeGrafter"/>
</dbReference>
<dbReference type="GO" id="GO:0000271">
    <property type="term" value="P:polysaccharide biosynthetic process"/>
    <property type="evidence" value="ECO:0007669"/>
    <property type="project" value="TreeGrafter"/>
</dbReference>
<dbReference type="AlphaFoldDB" id="A0A975K3V8"/>
<gene>
    <name evidence="6" type="ORF">KFK14_15050</name>
</gene>
<feature type="modified residue" description="N6-(pyridoxal phosphate)lysine" evidence="4">
    <location>
        <position position="190"/>
    </location>
</feature>
<proteinExistence type="inferred from homology"/>
<dbReference type="SUPFAM" id="SSF53383">
    <property type="entry name" value="PLP-dependent transferases"/>
    <property type="match status" value="1"/>
</dbReference>
<keyword evidence="1 4" id="KW-0663">Pyridoxal phosphate</keyword>
<keyword evidence="6" id="KW-0808">Transferase</keyword>
<dbReference type="InterPro" id="IPR015421">
    <property type="entry name" value="PyrdxlP-dep_Trfase_major"/>
</dbReference>